<dbReference type="Proteomes" id="UP001519272">
    <property type="component" value="Unassembled WGS sequence"/>
</dbReference>
<evidence type="ECO:0000313" key="2">
    <source>
        <dbReference type="Proteomes" id="UP001519272"/>
    </source>
</evidence>
<dbReference type="InterPro" id="IPR004622">
    <property type="entry name" value="DNA_pol_HolB"/>
</dbReference>
<dbReference type="RefSeq" id="WP_210090917.1">
    <property type="nucleotide sequence ID" value="NZ_JAGGKG010000025.1"/>
</dbReference>
<organism evidence="1 2">
    <name type="scientific">Paenibacillus turicensis</name>
    <dbReference type="NCBI Taxonomy" id="160487"/>
    <lineage>
        <taxon>Bacteria</taxon>
        <taxon>Bacillati</taxon>
        <taxon>Bacillota</taxon>
        <taxon>Bacilli</taxon>
        <taxon>Bacillales</taxon>
        <taxon>Paenibacillaceae</taxon>
        <taxon>Paenibacillus</taxon>
    </lineage>
</organism>
<accession>A0ABS4FXM1</accession>
<dbReference type="EMBL" id="JAGGKG010000025">
    <property type="protein sequence ID" value="MBP1907336.1"/>
    <property type="molecule type" value="Genomic_DNA"/>
</dbReference>
<comment type="caution">
    <text evidence="1">The sequence shown here is derived from an EMBL/GenBank/DDBJ whole genome shotgun (WGS) entry which is preliminary data.</text>
</comment>
<gene>
    <name evidence="1" type="ORF">J2Z32_004011</name>
</gene>
<dbReference type="SUPFAM" id="SSF52540">
    <property type="entry name" value="P-loop containing nucleoside triphosphate hydrolases"/>
    <property type="match status" value="1"/>
</dbReference>
<keyword evidence="1" id="KW-0808">Transferase</keyword>
<keyword evidence="2" id="KW-1185">Reference proteome</keyword>
<dbReference type="Gene3D" id="3.40.50.300">
    <property type="entry name" value="P-loop containing nucleotide triphosphate hydrolases"/>
    <property type="match status" value="1"/>
</dbReference>
<protein>
    <submittedName>
        <fullName evidence="1">DNA polymerase-3 subunit delta</fullName>
        <ecNumber evidence="1">2.7.7.7</ecNumber>
    </submittedName>
</protein>
<dbReference type="PANTHER" id="PTHR11669:SF8">
    <property type="entry name" value="DNA POLYMERASE III SUBUNIT DELTA"/>
    <property type="match status" value="1"/>
</dbReference>
<sequence length="336" mass="37637">MSFDDIIGQDVAKTMLKNGLRTHQVSHAYIFSGPPGSGQKEMAMAFANALVCENRQEQGACGVCLACRKVKHGNHPDLHLVEPEGTASIKIEQIRDLQRLFSYRASAGNYKVYMIDQSEKMTVQAANSLLKFLEEPPAPAVAILMTDNGRALLPTIQSRAQWVPFTPLAPDEMLQILVDEGYPVNLARCAVHLVAGISACRDLLSQNWFAEIRNVMLQLGKEATGRSGSPLVTAQQSIFKAGLGDHLDMLFSLFHLWFRDMLQSLYHRHDGIVFMDQLDYISSHSSSRNAQQWIEAMSWAAQSKRKLRQNMNGQLCLEQFLISLGEMNHRHSSMSY</sequence>
<dbReference type="PANTHER" id="PTHR11669">
    <property type="entry name" value="REPLICATION FACTOR C / DNA POLYMERASE III GAMMA-TAU SUBUNIT"/>
    <property type="match status" value="1"/>
</dbReference>
<reference evidence="1 2" key="1">
    <citation type="submission" date="2021-03" db="EMBL/GenBank/DDBJ databases">
        <title>Genomic Encyclopedia of Type Strains, Phase IV (KMG-IV): sequencing the most valuable type-strain genomes for metagenomic binning, comparative biology and taxonomic classification.</title>
        <authorList>
            <person name="Goeker M."/>
        </authorList>
    </citation>
    <scope>NUCLEOTIDE SEQUENCE [LARGE SCALE GENOMIC DNA]</scope>
    <source>
        <strain evidence="1 2">DSM 14349</strain>
    </source>
</reference>
<dbReference type="GO" id="GO:0003887">
    <property type="term" value="F:DNA-directed DNA polymerase activity"/>
    <property type="evidence" value="ECO:0007669"/>
    <property type="project" value="UniProtKB-EC"/>
</dbReference>
<dbReference type="EC" id="2.7.7.7" evidence="1"/>
<dbReference type="Pfam" id="PF13177">
    <property type="entry name" value="DNA_pol3_delta2"/>
    <property type="match status" value="1"/>
</dbReference>
<evidence type="ECO:0000313" key="1">
    <source>
        <dbReference type="EMBL" id="MBP1907336.1"/>
    </source>
</evidence>
<keyword evidence="1" id="KW-0548">Nucleotidyltransferase</keyword>
<name>A0ABS4FXM1_9BACL</name>
<proteinExistence type="predicted"/>
<dbReference type="InterPro" id="IPR027417">
    <property type="entry name" value="P-loop_NTPase"/>
</dbReference>
<dbReference type="InterPro" id="IPR050238">
    <property type="entry name" value="DNA_Rep/Repair_Clamp_Loader"/>
</dbReference>
<dbReference type="NCBIfam" id="TIGR00678">
    <property type="entry name" value="holB"/>
    <property type="match status" value="1"/>
</dbReference>